<sequence>MIVPTERRTPRADCIADSAGGITFDIAGVAAPDAVLVLRRREGGGDGGGAFGAGDPEDAGTVRLPLTPAGGDHSRAALPSTVVLAEGHWDAYTDDGIAVEPGIRDLRALIDRVPSAGRVAVRVPYPTADGRLAVRCWLREPHAEAGDLGFEQGSCTVEGVLYGARPGEGAVAEARLGNTVHRMPLTADGAGFAFTVAYAALAEASAGAPAGQPQLWTLWLRPAEAVDPVRVSRILDDVWDRSTVFVYPVHETEDYRATPCYTAGNDLCVRLTPA</sequence>
<dbReference type="EMBL" id="CP071872">
    <property type="protein sequence ID" value="UNM14246.1"/>
    <property type="molecule type" value="Genomic_DNA"/>
</dbReference>
<gene>
    <name evidence="1" type="ORF">J4032_24765</name>
</gene>
<proteinExistence type="predicted"/>
<organism evidence="1 2">
    <name type="scientific">Streptomyces formicae</name>
    <dbReference type="NCBI Taxonomy" id="1616117"/>
    <lineage>
        <taxon>Bacteria</taxon>
        <taxon>Bacillati</taxon>
        <taxon>Actinomycetota</taxon>
        <taxon>Actinomycetes</taxon>
        <taxon>Kitasatosporales</taxon>
        <taxon>Streptomycetaceae</taxon>
        <taxon>Streptomyces</taxon>
    </lineage>
</organism>
<dbReference type="Proteomes" id="UP000828924">
    <property type="component" value="Chromosome"/>
</dbReference>
<accession>A0ABY3WRQ5</accession>
<reference evidence="1 2" key="1">
    <citation type="submission" date="2021-03" db="EMBL/GenBank/DDBJ databases">
        <title>Complete genome of Streptomyces formicae strain 1H-GS9 (DSM 100524).</title>
        <authorList>
            <person name="Atanasov K.E."/>
            <person name="Altabella T."/>
            <person name="Ferrer A."/>
        </authorList>
    </citation>
    <scope>NUCLEOTIDE SEQUENCE [LARGE SCALE GENOMIC DNA]</scope>
    <source>
        <strain evidence="1 2">1H-GS9</strain>
    </source>
</reference>
<name>A0ABY3WRQ5_9ACTN</name>
<protein>
    <recommendedName>
        <fullName evidence="3">Transferase</fullName>
    </recommendedName>
</protein>
<dbReference type="RefSeq" id="WP_242333491.1">
    <property type="nucleotide sequence ID" value="NZ_CP071872.1"/>
</dbReference>
<keyword evidence="2" id="KW-1185">Reference proteome</keyword>
<evidence type="ECO:0008006" key="3">
    <source>
        <dbReference type="Google" id="ProtNLM"/>
    </source>
</evidence>
<evidence type="ECO:0000313" key="1">
    <source>
        <dbReference type="EMBL" id="UNM14246.1"/>
    </source>
</evidence>
<evidence type="ECO:0000313" key="2">
    <source>
        <dbReference type="Proteomes" id="UP000828924"/>
    </source>
</evidence>